<evidence type="ECO:0000313" key="3">
    <source>
        <dbReference type="EMBL" id="TNC78106.1"/>
    </source>
</evidence>
<keyword evidence="1" id="KW-1133">Transmembrane helix</keyword>
<feature type="transmembrane region" description="Helical" evidence="1">
    <location>
        <begin position="21"/>
        <end position="40"/>
    </location>
</feature>
<dbReference type="RefSeq" id="WP_139089289.1">
    <property type="nucleotide sequence ID" value="NZ_VDGE01000001.1"/>
</dbReference>
<feature type="transmembrane region" description="Helical" evidence="1">
    <location>
        <begin position="280"/>
        <end position="304"/>
    </location>
</feature>
<feature type="transmembrane region" description="Helical" evidence="1">
    <location>
        <begin position="139"/>
        <end position="156"/>
    </location>
</feature>
<feature type="transmembrane region" description="Helical" evidence="1">
    <location>
        <begin position="168"/>
        <end position="185"/>
    </location>
</feature>
<feature type="transmembrane region" description="Helical" evidence="1">
    <location>
        <begin position="316"/>
        <end position="337"/>
    </location>
</feature>
<accession>A0A5C4NY36</accession>
<keyword evidence="3" id="KW-0012">Acyltransferase</keyword>
<organism evidence="3 4">
    <name type="scientific">Janthinobacterium lividum</name>
    <dbReference type="NCBI Taxonomy" id="29581"/>
    <lineage>
        <taxon>Bacteria</taxon>
        <taxon>Pseudomonadati</taxon>
        <taxon>Pseudomonadota</taxon>
        <taxon>Betaproteobacteria</taxon>
        <taxon>Burkholderiales</taxon>
        <taxon>Oxalobacteraceae</taxon>
        <taxon>Janthinobacterium</taxon>
    </lineage>
</organism>
<dbReference type="Pfam" id="PF01757">
    <property type="entry name" value="Acyl_transf_3"/>
    <property type="match status" value="1"/>
</dbReference>
<feature type="transmembrane region" description="Helical" evidence="1">
    <location>
        <begin position="46"/>
        <end position="64"/>
    </location>
</feature>
<feature type="transmembrane region" description="Helical" evidence="1">
    <location>
        <begin position="85"/>
        <end position="106"/>
    </location>
</feature>
<keyword evidence="1" id="KW-0812">Transmembrane</keyword>
<feature type="transmembrane region" description="Helical" evidence="1">
    <location>
        <begin position="247"/>
        <end position="268"/>
    </location>
</feature>
<reference evidence="3 4" key="1">
    <citation type="submission" date="2019-06" db="EMBL/GenBank/DDBJ databases">
        <title>Genome sequence of Janthinobacterium lividum UCD_MED1.</title>
        <authorList>
            <person name="De Leon M.E."/>
            <person name="Jospin G."/>
        </authorList>
    </citation>
    <scope>NUCLEOTIDE SEQUENCE [LARGE SCALE GENOMIC DNA]</scope>
    <source>
        <strain evidence="3 4">UCD_MED1</strain>
    </source>
</reference>
<protein>
    <submittedName>
        <fullName evidence="3">Acyltransferase</fullName>
    </submittedName>
</protein>
<keyword evidence="1" id="KW-0472">Membrane</keyword>
<dbReference type="InterPro" id="IPR050879">
    <property type="entry name" value="Acyltransferase_3"/>
</dbReference>
<keyword evidence="3" id="KW-0808">Transferase</keyword>
<name>A0A5C4NY36_9BURK</name>
<comment type="caution">
    <text evidence="3">The sequence shown here is derived from an EMBL/GenBank/DDBJ whole genome shotgun (WGS) entry which is preliminary data.</text>
</comment>
<evidence type="ECO:0000259" key="2">
    <source>
        <dbReference type="Pfam" id="PF01757"/>
    </source>
</evidence>
<dbReference type="Proteomes" id="UP000305681">
    <property type="component" value="Unassembled WGS sequence"/>
</dbReference>
<dbReference type="EMBL" id="VDGE01000001">
    <property type="protein sequence ID" value="TNC78106.1"/>
    <property type="molecule type" value="Genomic_DNA"/>
</dbReference>
<dbReference type="PANTHER" id="PTHR23028">
    <property type="entry name" value="ACETYLTRANSFERASE"/>
    <property type="match status" value="1"/>
</dbReference>
<feature type="transmembrane region" description="Helical" evidence="1">
    <location>
        <begin position="197"/>
        <end position="216"/>
    </location>
</feature>
<proteinExistence type="predicted"/>
<feature type="domain" description="Acyltransferase 3" evidence="2">
    <location>
        <begin position="16"/>
        <end position="331"/>
    </location>
</feature>
<gene>
    <name evidence="3" type="ORF">FHI69_02050</name>
</gene>
<dbReference type="InterPro" id="IPR002656">
    <property type="entry name" value="Acyl_transf_3_dom"/>
</dbReference>
<evidence type="ECO:0000256" key="1">
    <source>
        <dbReference type="SAM" id="Phobius"/>
    </source>
</evidence>
<evidence type="ECO:0000313" key="4">
    <source>
        <dbReference type="Proteomes" id="UP000305681"/>
    </source>
</evidence>
<dbReference type="AlphaFoldDB" id="A0A5C4NY36"/>
<feature type="transmembrane region" description="Helical" evidence="1">
    <location>
        <begin position="223"/>
        <end position="241"/>
    </location>
</feature>
<sequence length="362" mass="39843">MGNAVRAGAMAGGRVVSLDGIRGIAALFVMVYHLPTIFGFHVPHAYLAVDLFFMLSGWVMAYSYEERIGQGMAFRQFALQRFARLYPLYGVALALGFSFALVKYLFGTPTAATLACIVPNSVMLPCMLDDPENFPLNRPAWSIFVEVAINLCWYFVVRFGMRTMRWKFALHLGSVLLCWGTAYMVERFLRGYTPADVTEGLLRGLLGFSGGVLLFYCRKQAWILAYFAALSLAILLVFGLKGRSVELMLLAFVVMALFPALLWLLAALRPAVLEGKISAFLGDISYAVYLLHVPLGLILVNPLLRLVPGAGLVPTAIRAALFTGVLIAVCSLSYHWLEKPARRWLVARYGKPGRPMGAAAAP</sequence>
<dbReference type="GO" id="GO:0016747">
    <property type="term" value="F:acyltransferase activity, transferring groups other than amino-acyl groups"/>
    <property type="evidence" value="ECO:0007669"/>
    <property type="project" value="InterPro"/>
</dbReference>